<evidence type="ECO:0000256" key="10">
    <source>
        <dbReference type="SAM" id="MobiDB-lite"/>
    </source>
</evidence>
<comment type="similarity">
    <text evidence="3">Belongs to the borealin family.</text>
</comment>
<keyword evidence="8" id="KW-0131">Cell cycle</keyword>
<feature type="compositionally biased region" description="Basic residues" evidence="10">
    <location>
        <begin position="1"/>
        <end position="11"/>
    </location>
</feature>
<feature type="compositionally biased region" description="Polar residues" evidence="10">
    <location>
        <begin position="34"/>
        <end position="49"/>
    </location>
</feature>
<feature type="compositionally biased region" description="Polar residues" evidence="10">
    <location>
        <begin position="192"/>
        <end position="214"/>
    </location>
</feature>
<evidence type="ECO:0000256" key="7">
    <source>
        <dbReference type="ARBA" id="ARBA00023242"/>
    </source>
</evidence>
<dbReference type="GO" id="GO:0000775">
    <property type="term" value="C:chromosome, centromeric region"/>
    <property type="evidence" value="ECO:0007669"/>
    <property type="project" value="UniProtKB-SubCell"/>
</dbReference>
<keyword evidence="7" id="KW-0539">Nucleus</keyword>
<feature type="region of interest" description="Disordered" evidence="10">
    <location>
        <begin position="1"/>
        <end position="53"/>
    </location>
</feature>
<dbReference type="AlphaFoldDB" id="A0A559M516"/>
<keyword evidence="9" id="KW-0137">Centromere</keyword>
<dbReference type="PANTHER" id="PTHR16040:SF7">
    <property type="entry name" value="AUSTRALIN, ISOFORM A-RELATED"/>
    <property type="match status" value="1"/>
</dbReference>
<dbReference type="Proteomes" id="UP000315522">
    <property type="component" value="Unassembled WGS sequence"/>
</dbReference>
<proteinExistence type="inferred from homology"/>
<dbReference type="GO" id="GO:0005634">
    <property type="term" value="C:nucleus"/>
    <property type="evidence" value="ECO:0007669"/>
    <property type="project" value="UniProtKB-SubCell"/>
</dbReference>
<reference evidence="12 13" key="1">
    <citation type="submission" date="2018-05" db="EMBL/GenBank/DDBJ databases">
        <title>Genome sequencing and assembly of the regulated plant pathogen Lachnellula willkommii and related sister species for the development of diagnostic species identification markers.</title>
        <authorList>
            <person name="Giroux E."/>
            <person name="Bilodeau G."/>
        </authorList>
    </citation>
    <scope>NUCLEOTIDE SEQUENCE [LARGE SCALE GENOMIC DNA]</scope>
    <source>
        <strain evidence="12 13">CBS 172.35</strain>
    </source>
</reference>
<evidence type="ECO:0000259" key="11">
    <source>
        <dbReference type="Pfam" id="PF10444"/>
    </source>
</evidence>
<evidence type="ECO:0000256" key="9">
    <source>
        <dbReference type="ARBA" id="ARBA00023328"/>
    </source>
</evidence>
<comment type="caution">
    <text evidence="12">The sequence shown here is derived from an EMBL/GenBank/DDBJ whole genome shotgun (WGS) entry which is preliminary data.</text>
</comment>
<keyword evidence="4" id="KW-0158">Chromosome</keyword>
<dbReference type="InterPro" id="IPR018867">
    <property type="entry name" value="Cell_div_borealin"/>
</dbReference>
<feature type="region of interest" description="Disordered" evidence="10">
    <location>
        <begin position="121"/>
        <end position="245"/>
    </location>
</feature>
<evidence type="ECO:0000256" key="8">
    <source>
        <dbReference type="ARBA" id="ARBA00023306"/>
    </source>
</evidence>
<evidence type="ECO:0000256" key="5">
    <source>
        <dbReference type="ARBA" id="ARBA00022618"/>
    </source>
</evidence>
<dbReference type="EMBL" id="QGML01001979">
    <property type="protein sequence ID" value="TVY88049.1"/>
    <property type="molecule type" value="Genomic_DNA"/>
</dbReference>
<dbReference type="InterPro" id="IPR018851">
    <property type="entry name" value="Borealin_N"/>
</dbReference>
<sequence length="366" mass="39231">MAPTRSKKTARKSTESSASSVDMQSFPAPPQMVPTKTRSPMKTPPSQRSPIKKARMGITLGQKQALIDNLQLEITERARKLRAQYMLQSQGLRSRIEIRVNRIPTALRRANMGELLNKYSEVAPKTANKSPQRAERNSPAKMKQIQEQSRASPSPQKPNKRHSNEIYSVDKENEDIENPKKRPRGPPVPPARTTSKAQLQSQVLSPRSANSRTVPRSPVRASPAKSNLARPISPFKPVAPTPAGGAAGILTNMVEKAKSTRAAAARKPAEPAKTTGVGRGKRTAAPAPAPAPRAGRGTASTISDSSDGSNGTTIVRKPVPARKEPAKRTVMGTIRGMGGAASKKVQASKPAATATATGSRVLRKRN</sequence>
<keyword evidence="13" id="KW-1185">Reference proteome</keyword>
<evidence type="ECO:0000256" key="4">
    <source>
        <dbReference type="ARBA" id="ARBA00022454"/>
    </source>
</evidence>
<dbReference type="Pfam" id="PF10444">
    <property type="entry name" value="Nbl1_Borealin_N"/>
    <property type="match status" value="1"/>
</dbReference>
<dbReference type="GO" id="GO:0000070">
    <property type="term" value="P:mitotic sister chromatid segregation"/>
    <property type="evidence" value="ECO:0007669"/>
    <property type="project" value="TreeGrafter"/>
</dbReference>
<dbReference type="GO" id="GO:0051233">
    <property type="term" value="C:spindle midzone"/>
    <property type="evidence" value="ECO:0007669"/>
    <property type="project" value="TreeGrafter"/>
</dbReference>
<keyword evidence="5" id="KW-0132">Cell division</keyword>
<evidence type="ECO:0000256" key="2">
    <source>
        <dbReference type="ARBA" id="ARBA00004584"/>
    </source>
</evidence>
<name>A0A559M516_9HELO</name>
<evidence type="ECO:0000256" key="1">
    <source>
        <dbReference type="ARBA" id="ARBA00004123"/>
    </source>
</evidence>
<accession>A0A559M516</accession>
<evidence type="ECO:0000256" key="6">
    <source>
        <dbReference type="ARBA" id="ARBA00022776"/>
    </source>
</evidence>
<feature type="compositionally biased region" description="Polar residues" evidence="10">
    <location>
        <begin position="300"/>
        <end position="313"/>
    </location>
</feature>
<comment type="subcellular location">
    <subcellularLocation>
        <location evidence="2">Chromosome</location>
        <location evidence="2">Centromere</location>
    </subcellularLocation>
    <subcellularLocation>
        <location evidence="1">Nucleus</location>
    </subcellularLocation>
</comment>
<evidence type="ECO:0000313" key="13">
    <source>
        <dbReference type="Proteomes" id="UP000315522"/>
    </source>
</evidence>
<protein>
    <recommendedName>
        <fullName evidence="11">Borealin N-terminal domain-containing protein</fullName>
    </recommendedName>
</protein>
<organism evidence="12 13">
    <name type="scientific">Lachnellula willkommii</name>
    <dbReference type="NCBI Taxonomy" id="215461"/>
    <lineage>
        <taxon>Eukaryota</taxon>
        <taxon>Fungi</taxon>
        <taxon>Dikarya</taxon>
        <taxon>Ascomycota</taxon>
        <taxon>Pezizomycotina</taxon>
        <taxon>Leotiomycetes</taxon>
        <taxon>Helotiales</taxon>
        <taxon>Lachnaceae</taxon>
        <taxon>Lachnellula</taxon>
    </lineage>
</organism>
<feature type="domain" description="Borealin N-terminal" evidence="11">
    <location>
        <begin position="62"/>
        <end position="118"/>
    </location>
</feature>
<evidence type="ECO:0000313" key="12">
    <source>
        <dbReference type="EMBL" id="TVY88049.1"/>
    </source>
</evidence>
<keyword evidence="6" id="KW-0498">Mitosis</keyword>
<dbReference type="GO" id="GO:0032133">
    <property type="term" value="C:chromosome passenger complex"/>
    <property type="evidence" value="ECO:0007669"/>
    <property type="project" value="TreeGrafter"/>
</dbReference>
<evidence type="ECO:0000256" key="3">
    <source>
        <dbReference type="ARBA" id="ARBA00009914"/>
    </source>
</evidence>
<dbReference type="PANTHER" id="PTHR16040">
    <property type="entry name" value="AUSTRALIN, ISOFORM A-RELATED"/>
    <property type="match status" value="1"/>
</dbReference>
<feature type="compositionally biased region" description="Low complexity" evidence="10">
    <location>
        <begin position="260"/>
        <end position="274"/>
    </location>
</feature>
<feature type="region of interest" description="Disordered" evidence="10">
    <location>
        <begin position="259"/>
        <end position="366"/>
    </location>
</feature>
<feature type="compositionally biased region" description="Polar residues" evidence="10">
    <location>
        <begin position="145"/>
        <end position="154"/>
    </location>
</feature>
<gene>
    <name evidence="12" type="ORF">LAWI1_G002866</name>
</gene>
<feature type="compositionally biased region" description="Basic and acidic residues" evidence="10">
    <location>
        <begin position="162"/>
        <end position="171"/>
    </location>
</feature>
<dbReference type="GO" id="GO:0051301">
    <property type="term" value="P:cell division"/>
    <property type="evidence" value="ECO:0007669"/>
    <property type="project" value="UniProtKB-KW"/>
</dbReference>